<feature type="compositionally biased region" description="Pro residues" evidence="1">
    <location>
        <begin position="61"/>
        <end position="75"/>
    </location>
</feature>
<dbReference type="AlphaFoldDB" id="A0A8J3LDI0"/>
<sequence length="310" mass="32255">MQRRIAVVAVLVMMALAACGSPSDPAAGGTTPTPSPAPAVTPTASPSPSLSAVPSATPSASPTPSPTKAAPPPTSGKPISCTGKVAQSKPVASGAGPGGSILKTGSAAVALTFDDGPDPINTPKILDALKQCGVKATFCVVGFRARDHADLITRIAAEGHTLCNHSWQHLFDLAKRDDAYIRKDLENTNKMILRAAPGARVAYFRAPGGNFTAKLVKIAAELGMKSIYWHVDPRDWESAKFGKGTAMVNHVIAAVERDVRPGSIVLSHDNGKPDTIVAYRTLLPWLKARYTLIALPDTAPTPPSPATPLP</sequence>
<reference evidence="4" key="1">
    <citation type="submission" date="2021-01" db="EMBL/GenBank/DDBJ databases">
        <title>Whole genome shotgun sequence of Catellatospora methionotrophica NBRC 14553.</title>
        <authorList>
            <person name="Komaki H."/>
            <person name="Tamura T."/>
        </authorList>
    </citation>
    <scope>NUCLEOTIDE SEQUENCE</scope>
    <source>
        <strain evidence="4">NBRC 14553</strain>
    </source>
</reference>
<evidence type="ECO:0000256" key="1">
    <source>
        <dbReference type="SAM" id="MobiDB-lite"/>
    </source>
</evidence>
<dbReference type="PANTHER" id="PTHR10587">
    <property type="entry name" value="GLYCOSYL TRANSFERASE-RELATED"/>
    <property type="match status" value="1"/>
</dbReference>
<keyword evidence="5" id="KW-1185">Reference proteome</keyword>
<dbReference type="RefSeq" id="WP_239086610.1">
    <property type="nucleotide sequence ID" value="NZ_BAAATT010000010.1"/>
</dbReference>
<dbReference type="EMBL" id="BONJ01000026">
    <property type="protein sequence ID" value="GIG16228.1"/>
    <property type="molecule type" value="Genomic_DNA"/>
</dbReference>
<dbReference type="GO" id="GO:0005975">
    <property type="term" value="P:carbohydrate metabolic process"/>
    <property type="evidence" value="ECO:0007669"/>
    <property type="project" value="InterPro"/>
</dbReference>
<accession>A0A8J3LDI0</accession>
<feature type="compositionally biased region" description="Low complexity" evidence="1">
    <location>
        <begin position="40"/>
        <end position="60"/>
    </location>
</feature>
<dbReference type="PROSITE" id="PS51677">
    <property type="entry name" value="NODB"/>
    <property type="match status" value="1"/>
</dbReference>
<gene>
    <name evidence="4" type="ORF">Cme02nite_45600</name>
</gene>
<name>A0A8J3LDI0_9ACTN</name>
<evidence type="ECO:0000259" key="3">
    <source>
        <dbReference type="PROSITE" id="PS51677"/>
    </source>
</evidence>
<protein>
    <recommendedName>
        <fullName evidence="3">NodB homology domain-containing protein</fullName>
    </recommendedName>
</protein>
<dbReference type="Pfam" id="PF01522">
    <property type="entry name" value="Polysacc_deac_1"/>
    <property type="match status" value="1"/>
</dbReference>
<dbReference type="CDD" id="cd10917">
    <property type="entry name" value="CE4_NodB_like_6s_7s"/>
    <property type="match status" value="1"/>
</dbReference>
<dbReference type="PANTHER" id="PTHR10587:SF137">
    <property type="entry name" value="4-DEOXY-4-FORMAMIDO-L-ARABINOSE-PHOSPHOUNDECAPRENOL DEFORMYLASE ARND-RELATED"/>
    <property type="match status" value="1"/>
</dbReference>
<dbReference type="PROSITE" id="PS51257">
    <property type="entry name" value="PROKAR_LIPOPROTEIN"/>
    <property type="match status" value="1"/>
</dbReference>
<feature type="chain" id="PRO_5035249191" description="NodB homology domain-containing protein" evidence="2">
    <location>
        <begin position="27"/>
        <end position="310"/>
    </location>
</feature>
<evidence type="ECO:0000313" key="4">
    <source>
        <dbReference type="EMBL" id="GIG16228.1"/>
    </source>
</evidence>
<dbReference type="InterPro" id="IPR011330">
    <property type="entry name" value="Glyco_hydro/deAcase_b/a-brl"/>
</dbReference>
<feature type="signal peptide" evidence="2">
    <location>
        <begin position="1"/>
        <end position="26"/>
    </location>
</feature>
<keyword evidence="2" id="KW-0732">Signal</keyword>
<dbReference type="Gene3D" id="3.20.20.370">
    <property type="entry name" value="Glycoside hydrolase/deacetylase"/>
    <property type="match status" value="1"/>
</dbReference>
<evidence type="ECO:0000256" key="2">
    <source>
        <dbReference type="SAM" id="SignalP"/>
    </source>
</evidence>
<feature type="domain" description="NodB homology" evidence="3">
    <location>
        <begin position="107"/>
        <end position="296"/>
    </location>
</feature>
<proteinExistence type="predicted"/>
<comment type="caution">
    <text evidence="4">The sequence shown here is derived from an EMBL/GenBank/DDBJ whole genome shotgun (WGS) entry which is preliminary data.</text>
</comment>
<evidence type="ECO:0000313" key="5">
    <source>
        <dbReference type="Proteomes" id="UP000660339"/>
    </source>
</evidence>
<dbReference type="InterPro" id="IPR050248">
    <property type="entry name" value="Polysacc_deacetylase_ArnD"/>
</dbReference>
<organism evidence="4 5">
    <name type="scientific">Catellatospora methionotrophica</name>
    <dbReference type="NCBI Taxonomy" id="121620"/>
    <lineage>
        <taxon>Bacteria</taxon>
        <taxon>Bacillati</taxon>
        <taxon>Actinomycetota</taxon>
        <taxon>Actinomycetes</taxon>
        <taxon>Micromonosporales</taxon>
        <taxon>Micromonosporaceae</taxon>
        <taxon>Catellatospora</taxon>
    </lineage>
</organism>
<dbReference type="GO" id="GO:0016810">
    <property type="term" value="F:hydrolase activity, acting on carbon-nitrogen (but not peptide) bonds"/>
    <property type="evidence" value="ECO:0007669"/>
    <property type="project" value="InterPro"/>
</dbReference>
<dbReference type="Proteomes" id="UP000660339">
    <property type="component" value="Unassembled WGS sequence"/>
</dbReference>
<feature type="region of interest" description="Disordered" evidence="1">
    <location>
        <begin position="22"/>
        <end position="97"/>
    </location>
</feature>
<dbReference type="SUPFAM" id="SSF88713">
    <property type="entry name" value="Glycoside hydrolase/deacetylase"/>
    <property type="match status" value="1"/>
</dbReference>
<dbReference type="InterPro" id="IPR002509">
    <property type="entry name" value="NODB_dom"/>
</dbReference>